<sequence length="290" mass="31557">MTIKPLRKAVFPVAGLGTRFLPATKAMPKEMLTVVDKPLIQYAVEEALEAGIEQIIFVTGRGKSALEDHFDISYELEDTMRSRGKSLDAISNIRMKPGSPVYVRQQEPLGLGHAVWCAREIVGDEPFAVLLPDELMVGKPGFMKQMVEAYNQVGGNVIGALEVPDSETDKYGIISPGAIDGRLTEVTALVEKPKRGTAPSNLMIPGRYILQPEVMRILETQEKGAGDEIQLTDAMAQLIGNQPFHGFTFDGQRYDCGDKAGYIQANLAIALARDDIGPVVREFAKGLLAG</sequence>
<name>A0A2T5UCC2_9SPHN</name>
<protein>
    <recommendedName>
        <fullName evidence="3 7">UTP--glucose-1-phosphate uridylyltransferase</fullName>
        <ecNumber evidence="2 7">2.7.7.9</ecNumber>
    </recommendedName>
    <alternativeName>
        <fullName evidence="7">UDP-glucose pyrophosphorylase</fullName>
    </alternativeName>
</protein>
<dbReference type="AlphaFoldDB" id="A0A2T5UCC2"/>
<gene>
    <name evidence="9" type="ORF">C8J25_101675</name>
</gene>
<dbReference type="GO" id="GO:0006011">
    <property type="term" value="P:UDP-alpha-D-glucose metabolic process"/>
    <property type="evidence" value="ECO:0007669"/>
    <property type="project" value="InterPro"/>
</dbReference>
<dbReference type="CDD" id="cd02541">
    <property type="entry name" value="UGPase_prokaryotic"/>
    <property type="match status" value="1"/>
</dbReference>
<dbReference type="GO" id="GO:0003983">
    <property type="term" value="F:UTP:glucose-1-phosphate uridylyltransferase activity"/>
    <property type="evidence" value="ECO:0007669"/>
    <property type="project" value="UniProtKB-EC"/>
</dbReference>
<accession>A0A2T5UCC2</accession>
<dbReference type="SUPFAM" id="SSF53448">
    <property type="entry name" value="Nucleotide-diphospho-sugar transferases"/>
    <property type="match status" value="1"/>
</dbReference>
<dbReference type="EC" id="2.7.7.9" evidence="2 7"/>
<evidence type="ECO:0000313" key="9">
    <source>
        <dbReference type="EMBL" id="PTW49169.1"/>
    </source>
</evidence>
<evidence type="ECO:0000256" key="6">
    <source>
        <dbReference type="ARBA" id="ARBA00048128"/>
    </source>
</evidence>
<dbReference type="Gene3D" id="3.90.550.10">
    <property type="entry name" value="Spore Coat Polysaccharide Biosynthesis Protein SpsA, Chain A"/>
    <property type="match status" value="1"/>
</dbReference>
<evidence type="ECO:0000256" key="5">
    <source>
        <dbReference type="ARBA" id="ARBA00022695"/>
    </source>
</evidence>
<proteinExistence type="inferred from homology"/>
<comment type="catalytic activity">
    <reaction evidence="6 7">
        <text>alpha-D-glucose 1-phosphate + UTP + H(+) = UDP-alpha-D-glucose + diphosphate</text>
        <dbReference type="Rhea" id="RHEA:19889"/>
        <dbReference type="ChEBI" id="CHEBI:15378"/>
        <dbReference type="ChEBI" id="CHEBI:33019"/>
        <dbReference type="ChEBI" id="CHEBI:46398"/>
        <dbReference type="ChEBI" id="CHEBI:58601"/>
        <dbReference type="ChEBI" id="CHEBI:58885"/>
        <dbReference type="EC" id="2.7.7.9"/>
    </reaction>
</comment>
<evidence type="ECO:0000313" key="10">
    <source>
        <dbReference type="Proteomes" id="UP000244013"/>
    </source>
</evidence>
<evidence type="ECO:0000256" key="2">
    <source>
        <dbReference type="ARBA" id="ARBA00012415"/>
    </source>
</evidence>
<evidence type="ECO:0000256" key="4">
    <source>
        <dbReference type="ARBA" id="ARBA00022679"/>
    </source>
</evidence>
<dbReference type="EMBL" id="QAYE01000001">
    <property type="protein sequence ID" value="PTW49169.1"/>
    <property type="molecule type" value="Genomic_DNA"/>
</dbReference>
<keyword evidence="4 7" id="KW-0808">Transferase</keyword>
<evidence type="ECO:0000259" key="8">
    <source>
        <dbReference type="Pfam" id="PF00483"/>
    </source>
</evidence>
<dbReference type="Pfam" id="PF00483">
    <property type="entry name" value="NTP_transferase"/>
    <property type="match status" value="1"/>
</dbReference>
<organism evidence="9 10">
    <name type="scientific">Sphingomonas faeni</name>
    <dbReference type="NCBI Taxonomy" id="185950"/>
    <lineage>
        <taxon>Bacteria</taxon>
        <taxon>Pseudomonadati</taxon>
        <taxon>Pseudomonadota</taxon>
        <taxon>Alphaproteobacteria</taxon>
        <taxon>Sphingomonadales</taxon>
        <taxon>Sphingomonadaceae</taxon>
        <taxon>Sphingomonas</taxon>
    </lineage>
</organism>
<dbReference type="GeneID" id="91004756"/>
<dbReference type="PANTHER" id="PTHR43197">
    <property type="entry name" value="UTP--GLUCOSE-1-PHOSPHATE URIDYLYLTRANSFERASE"/>
    <property type="match status" value="1"/>
</dbReference>
<comment type="caution">
    <text evidence="9">The sequence shown here is derived from an EMBL/GenBank/DDBJ whole genome shotgun (WGS) entry which is preliminary data.</text>
</comment>
<dbReference type="InterPro" id="IPR005835">
    <property type="entry name" value="NTP_transferase_dom"/>
</dbReference>
<feature type="domain" description="Nucleotidyl transferase" evidence="8">
    <location>
        <begin position="13"/>
        <end position="269"/>
    </location>
</feature>
<dbReference type="Proteomes" id="UP000244013">
    <property type="component" value="Unassembled WGS sequence"/>
</dbReference>
<comment type="similarity">
    <text evidence="1 7">Belongs to the UDPGP type 2 family.</text>
</comment>
<evidence type="ECO:0000256" key="1">
    <source>
        <dbReference type="ARBA" id="ARBA00006890"/>
    </source>
</evidence>
<evidence type="ECO:0000256" key="7">
    <source>
        <dbReference type="RuleBase" id="RU361259"/>
    </source>
</evidence>
<reference evidence="9 10" key="1">
    <citation type="submission" date="2018-04" db="EMBL/GenBank/DDBJ databases">
        <title>Genomic Encyclopedia of Type Strains, Phase III (KMG-III): the genomes of soil and plant-associated and newly described type strains.</title>
        <authorList>
            <person name="Whitman W."/>
        </authorList>
    </citation>
    <scope>NUCLEOTIDE SEQUENCE [LARGE SCALE GENOMIC DNA]</scope>
    <source>
        <strain evidence="9 10">MA-olki</strain>
    </source>
</reference>
<keyword evidence="5 7" id="KW-0548">Nucleotidyltransferase</keyword>
<dbReference type="InterPro" id="IPR029044">
    <property type="entry name" value="Nucleotide-diphossugar_trans"/>
</dbReference>
<dbReference type="NCBIfam" id="TIGR01099">
    <property type="entry name" value="galU"/>
    <property type="match status" value="1"/>
</dbReference>
<dbReference type="PANTHER" id="PTHR43197:SF1">
    <property type="entry name" value="UTP--GLUCOSE-1-PHOSPHATE URIDYLYLTRANSFERASE"/>
    <property type="match status" value="1"/>
</dbReference>
<dbReference type="OrthoDB" id="9803306at2"/>
<dbReference type="RefSeq" id="WP_107952195.1">
    <property type="nucleotide sequence ID" value="NZ_QAYE01000001.1"/>
</dbReference>
<evidence type="ECO:0000256" key="3">
    <source>
        <dbReference type="ARBA" id="ARBA00019048"/>
    </source>
</evidence>
<dbReference type="InterPro" id="IPR005771">
    <property type="entry name" value="GalU_uridylyltTrfase_bac/arc"/>
</dbReference>